<dbReference type="AlphaFoldDB" id="A0AA91FMV5"/>
<proteinExistence type="predicted"/>
<comment type="caution">
    <text evidence="2">The sequence shown here is derived from an EMBL/GenBank/DDBJ whole genome shotgun (WGS) entry which is preliminary data.</text>
</comment>
<feature type="compositionally biased region" description="Polar residues" evidence="1">
    <location>
        <begin position="483"/>
        <end position="500"/>
    </location>
</feature>
<sequence>MNVTSASDRLKKVMRIALVGIKPGDQVMLKGYLRILLRLEADLEWVSANNQQIDLFMVNHDFRHAESVQKLISSKPNTATIYTARSETENGYLSQDLLVLPLKDLEPLSEWLFSQLPFLSGVSVSNKASTTAKLTADAVDAYQSATDTISNQRVASNPPTQIANPSSGVPHSAQASAVTTSHTHNAPNQLAESSQLMGSSITANSTVNDEYLIGFAKIFSQIAQRHNEVLSIKSPAGTLFAYINPKQQRVWEVSEYISFNQPWIISLADDAAAKQLDVKTATNLVQWLWGLASKHGQKFEGLLDSHINYHIDRWVKPTHDADQHDHLKIQCVLEARSLTIDDLVARSQCSLPQVKKTLIGLFVAGALPASVYQQTIAQLSSKTISQPVTQSMSSAEISLPKMSPAQMTVAEMTPAEIIQNEPQPITPSAQPAFVEQPAASATVPPTAPVNQPESAQTQHQPPAPAKPQSKLDEILSRRAMAESSANALPSMSTNHTRACP</sequence>
<name>A0AA91FMV5_FAUOS</name>
<evidence type="ECO:0000313" key="2">
    <source>
        <dbReference type="EMBL" id="OBX64096.1"/>
    </source>
</evidence>
<accession>A0AA91FMV5</accession>
<feature type="compositionally biased region" description="Polar residues" evidence="1">
    <location>
        <begin position="451"/>
        <end position="460"/>
    </location>
</feature>
<organism evidence="2">
    <name type="scientific">Faucicola osloensis</name>
    <name type="common">Moraxella osloensis</name>
    <dbReference type="NCBI Taxonomy" id="34062"/>
    <lineage>
        <taxon>Bacteria</taxon>
        <taxon>Pseudomonadati</taxon>
        <taxon>Pseudomonadota</taxon>
        <taxon>Gammaproteobacteria</taxon>
        <taxon>Moraxellales</taxon>
        <taxon>Moraxellaceae</taxon>
        <taxon>Faucicola</taxon>
    </lineage>
</organism>
<protein>
    <submittedName>
        <fullName evidence="2">Uncharacterized protein</fullName>
    </submittedName>
</protein>
<gene>
    <name evidence="2" type="ORF">A9299_10200</name>
</gene>
<feature type="region of interest" description="Disordered" evidence="1">
    <location>
        <begin position="436"/>
        <end position="500"/>
    </location>
</feature>
<feature type="compositionally biased region" description="Basic and acidic residues" evidence="1">
    <location>
        <begin position="469"/>
        <end position="480"/>
    </location>
</feature>
<reference evidence="2" key="1">
    <citation type="submission" date="2016-06" db="EMBL/GenBank/DDBJ databases">
        <title>Draft genome of Moraxella osloensis CCUG 67237.</title>
        <authorList>
            <person name="Salva-Serra F."/>
            <person name="Engstrom-Jakobsson H."/>
            <person name="Thorell K."/>
            <person name="Gonzales-Siles L."/>
            <person name="Karlsson R."/>
            <person name="Boulund F."/>
            <person name="Engstrand L."/>
            <person name="Kristiansson E."/>
            <person name="Moore E."/>
        </authorList>
    </citation>
    <scope>NUCLEOTIDE SEQUENCE [LARGE SCALE GENOMIC DNA]</scope>
    <source>
        <strain evidence="2">CCUG 67237</strain>
    </source>
</reference>
<evidence type="ECO:0000256" key="1">
    <source>
        <dbReference type="SAM" id="MobiDB-lite"/>
    </source>
</evidence>
<dbReference type="EMBL" id="LZMT01000020">
    <property type="protein sequence ID" value="OBX64096.1"/>
    <property type="molecule type" value="Genomic_DNA"/>
</dbReference>
<feature type="region of interest" description="Disordered" evidence="1">
    <location>
        <begin position="150"/>
        <end position="184"/>
    </location>
</feature>